<keyword evidence="5" id="KW-1185">Reference proteome</keyword>
<comment type="similarity">
    <text evidence="2">Belongs to the ustYa family.</text>
</comment>
<dbReference type="InterPro" id="IPR021765">
    <property type="entry name" value="UstYa-like"/>
</dbReference>
<comment type="pathway">
    <text evidence="1">Mycotoxin biosynthesis.</text>
</comment>
<dbReference type="Proteomes" id="UP001305779">
    <property type="component" value="Unassembled WGS sequence"/>
</dbReference>
<dbReference type="Pfam" id="PF11807">
    <property type="entry name" value="UstYa"/>
    <property type="match status" value="1"/>
</dbReference>
<reference evidence="4 5" key="1">
    <citation type="journal article" date="2023" name="G3 (Bethesda)">
        <title>A chromosome-level genome assembly of Zasmidium syzygii isolated from banana leaves.</title>
        <authorList>
            <person name="van Westerhoven A.C."/>
            <person name="Mehrabi R."/>
            <person name="Talebi R."/>
            <person name="Steentjes M.B.F."/>
            <person name="Corcolon B."/>
            <person name="Chong P.A."/>
            <person name="Kema G.H.J."/>
            <person name="Seidl M.F."/>
        </authorList>
    </citation>
    <scope>NUCLEOTIDE SEQUENCE [LARGE SCALE GENOMIC DNA]</scope>
    <source>
        <strain evidence="4 5">P124</strain>
    </source>
</reference>
<evidence type="ECO:0000256" key="1">
    <source>
        <dbReference type="ARBA" id="ARBA00004685"/>
    </source>
</evidence>
<evidence type="ECO:0000256" key="3">
    <source>
        <dbReference type="SAM" id="Phobius"/>
    </source>
</evidence>
<proteinExistence type="inferred from homology"/>
<keyword evidence="3" id="KW-0812">Transmembrane</keyword>
<evidence type="ECO:0000313" key="4">
    <source>
        <dbReference type="EMBL" id="KAK4500063.1"/>
    </source>
</evidence>
<keyword evidence="3" id="KW-0472">Membrane</keyword>
<protein>
    <submittedName>
        <fullName evidence="4">Uncharacterized protein</fullName>
    </submittedName>
</protein>
<comment type="caution">
    <text evidence="4">The sequence shown here is derived from an EMBL/GenBank/DDBJ whole genome shotgun (WGS) entry which is preliminary data.</text>
</comment>
<gene>
    <name evidence="4" type="ORF">PRZ48_008249</name>
</gene>
<name>A0ABR0EG68_ZASCE</name>
<organism evidence="4 5">
    <name type="scientific">Zasmidium cellare</name>
    <name type="common">Wine cellar mold</name>
    <name type="synonym">Racodium cellare</name>
    <dbReference type="NCBI Taxonomy" id="395010"/>
    <lineage>
        <taxon>Eukaryota</taxon>
        <taxon>Fungi</taxon>
        <taxon>Dikarya</taxon>
        <taxon>Ascomycota</taxon>
        <taxon>Pezizomycotina</taxon>
        <taxon>Dothideomycetes</taxon>
        <taxon>Dothideomycetidae</taxon>
        <taxon>Mycosphaerellales</taxon>
        <taxon>Mycosphaerellaceae</taxon>
        <taxon>Zasmidium</taxon>
    </lineage>
</organism>
<sequence length="238" mass="27581">MAAYNVIDDKSNEPLVDEEWQHRPAKRLCSIKDVFWWFLAAGWLLVLPFVVLRSRPKQGFDNPMDAPVEYIQQTFSGIVTAEDTRPQDDPHNAVTEDYWNSLLDVGIVRMSECEAARLPSQAGPVFGEEEYYAGNIEVFHQLHCLNRLRRMYYFPEANDLNTSESIQAGHARHCWGYLEQTLRCHADVGVMSARYDPPTRKYDPTWSIVKTCRNFDLIHEWARGKNVAHKERLLPPDN</sequence>
<keyword evidence="3" id="KW-1133">Transmembrane helix</keyword>
<feature type="transmembrane region" description="Helical" evidence="3">
    <location>
        <begin position="34"/>
        <end position="52"/>
    </location>
</feature>
<evidence type="ECO:0000256" key="2">
    <source>
        <dbReference type="ARBA" id="ARBA00035112"/>
    </source>
</evidence>
<dbReference type="PANTHER" id="PTHR33365:SF4">
    <property type="entry name" value="CYCLOCHLOROTINE BIOSYNTHESIS PROTEIN O"/>
    <property type="match status" value="1"/>
</dbReference>
<accession>A0ABR0EG68</accession>
<evidence type="ECO:0000313" key="5">
    <source>
        <dbReference type="Proteomes" id="UP001305779"/>
    </source>
</evidence>
<dbReference type="PANTHER" id="PTHR33365">
    <property type="entry name" value="YALI0B05434P"/>
    <property type="match status" value="1"/>
</dbReference>
<dbReference type="EMBL" id="JAXOVC010000006">
    <property type="protein sequence ID" value="KAK4500063.1"/>
    <property type="molecule type" value="Genomic_DNA"/>
</dbReference>